<dbReference type="PROSITE" id="PS51471">
    <property type="entry name" value="FE2OG_OXY"/>
    <property type="match status" value="1"/>
</dbReference>
<sequence length="218" mass="25423">MKTKTDLELFEQLDFKENPFYENIITNLVENHYSIVDNFFNAEEVAMLRRALKLKFDESQFKKAAIGNRTNEIVAKSIRGDFILWLNEAEAGEAENLFFNKINSLIAYLNKTCFLGILTKEFHYALYPEGTFYQRHLDTFQNDGRRKLSLVCYLNEEDWKPENGGELVIYSEENGEEVAKAIYPMPGRVVIFESQLMEHEVKPVKTARLSITGWLKTR</sequence>
<dbReference type="PANTHER" id="PTHR12907">
    <property type="entry name" value="EGL NINE HOMOLOG-RELATED"/>
    <property type="match status" value="1"/>
</dbReference>
<keyword evidence="4" id="KW-0223">Dioxygenase</keyword>
<dbReference type="InterPro" id="IPR006620">
    <property type="entry name" value="Pro_4_hyd_alph"/>
</dbReference>
<dbReference type="Pfam" id="PF13640">
    <property type="entry name" value="2OG-FeII_Oxy_3"/>
    <property type="match status" value="1"/>
</dbReference>
<evidence type="ECO:0000259" key="7">
    <source>
        <dbReference type="PROSITE" id="PS51471"/>
    </source>
</evidence>
<dbReference type="EMBL" id="JAEHNY010000008">
    <property type="protein sequence ID" value="MBI6120375.1"/>
    <property type="molecule type" value="Genomic_DNA"/>
</dbReference>
<evidence type="ECO:0000256" key="2">
    <source>
        <dbReference type="ARBA" id="ARBA00022723"/>
    </source>
</evidence>
<evidence type="ECO:0000256" key="4">
    <source>
        <dbReference type="ARBA" id="ARBA00022964"/>
    </source>
</evidence>
<evidence type="ECO:0000313" key="9">
    <source>
        <dbReference type="Proteomes" id="UP000635665"/>
    </source>
</evidence>
<evidence type="ECO:0000313" key="8">
    <source>
        <dbReference type="EMBL" id="MBI6120375.1"/>
    </source>
</evidence>
<accession>A0ABS0TH41</accession>
<evidence type="ECO:0000256" key="5">
    <source>
        <dbReference type="ARBA" id="ARBA00023002"/>
    </source>
</evidence>
<evidence type="ECO:0000256" key="1">
    <source>
        <dbReference type="ARBA" id="ARBA00001961"/>
    </source>
</evidence>
<comment type="caution">
    <text evidence="8">The sequence shown here is derived from an EMBL/GenBank/DDBJ whole genome shotgun (WGS) entry which is preliminary data.</text>
</comment>
<keyword evidence="2" id="KW-0479">Metal-binding</keyword>
<dbReference type="InterPro" id="IPR051559">
    <property type="entry name" value="HIF_prolyl_hydroxylases"/>
</dbReference>
<dbReference type="Proteomes" id="UP000635665">
    <property type="component" value="Unassembled WGS sequence"/>
</dbReference>
<dbReference type="PANTHER" id="PTHR12907:SF26">
    <property type="entry name" value="HIF PROLYL HYDROXYLASE, ISOFORM C"/>
    <property type="match status" value="1"/>
</dbReference>
<dbReference type="Gene3D" id="2.60.120.620">
    <property type="entry name" value="q2cbj1_9rhob like domain"/>
    <property type="match status" value="1"/>
</dbReference>
<keyword evidence="9" id="KW-1185">Reference proteome</keyword>
<protein>
    <submittedName>
        <fullName evidence="8">2OG-Fe(II) oxygenase</fullName>
    </submittedName>
</protein>
<name>A0ABS0TH41_9FLAO</name>
<keyword evidence="5" id="KW-0560">Oxidoreductase</keyword>
<organism evidence="8 9">
    <name type="scientific">Salegentibacter maritimus</name>
    <dbReference type="NCBI Taxonomy" id="2794347"/>
    <lineage>
        <taxon>Bacteria</taxon>
        <taxon>Pseudomonadati</taxon>
        <taxon>Bacteroidota</taxon>
        <taxon>Flavobacteriia</taxon>
        <taxon>Flavobacteriales</taxon>
        <taxon>Flavobacteriaceae</taxon>
        <taxon>Salegentibacter</taxon>
    </lineage>
</organism>
<proteinExistence type="predicted"/>
<dbReference type="RefSeq" id="WP_198638750.1">
    <property type="nucleotide sequence ID" value="NZ_JAEHNY010000008.1"/>
</dbReference>
<keyword evidence="6" id="KW-0408">Iron</keyword>
<dbReference type="SMART" id="SM00702">
    <property type="entry name" value="P4Hc"/>
    <property type="match status" value="1"/>
</dbReference>
<keyword evidence="3" id="KW-0847">Vitamin C</keyword>
<dbReference type="InterPro" id="IPR005123">
    <property type="entry name" value="Oxoglu/Fe-dep_dioxygenase_dom"/>
</dbReference>
<reference evidence="8 9" key="1">
    <citation type="submission" date="2020-12" db="EMBL/GenBank/DDBJ databases">
        <title>Salegentibacter orientalis sp. nov., isolated from costal sediment.</title>
        <authorList>
            <person name="Lian F.-B."/>
        </authorList>
    </citation>
    <scope>NUCLEOTIDE SEQUENCE [LARGE SCALE GENOMIC DNA]</scope>
    <source>
        <strain evidence="8 9">F60176</strain>
    </source>
</reference>
<evidence type="ECO:0000256" key="3">
    <source>
        <dbReference type="ARBA" id="ARBA00022896"/>
    </source>
</evidence>
<gene>
    <name evidence="8" type="ORF">I6U50_10135</name>
</gene>
<evidence type="ECO:0000256" key="6">
    <source>
        <dbReference type="ARBA" id="ARBA00023004"/>
    </source>
</evidence>
<comment type="cofactor">
    <cofactor evidence="1">
        <name>L-ascorbate</name>
        <dbReference type="ChEBI" id="CHEBI:38290"/>
    </cofactor>
</comment>
<dbReference type="InterPro" id="IPR044862">
    <property type="entry name" value="Pro_4_hyd_alph_FE2OG_OXY"/>
</dbReference>
<feature type="domain" description="Fe2OG dioxygenase" evidence="7">
    <location>
        <begin position="113"/>
        <end position="217"/>
    </location>
</feature>